<evidence type="ECO:0000313" key="8">
    <source>
        <dbReference type="EMBL" id="HJB39997.1"/>
    </source>
</evidence>
<evidence type="ECO:0000256" key="5">
    <source>
        <dbReference type="ARBA" id="ARBA00023014"/>
    </source>
</evidence>
<proteinExistence type="inferred from homology"/>
<dbReference type="SFLD" id="SFLDF00289">
    <property type="entry name" value="anaerobic_Cys-type_sulfatase-m"/>
    <property type="match status" value="1"/>
</dbReference>
<dbReference type="NCBIfam" id="NF010321">
    <property type="entry name" value="PRK13758.1"/>
    <property type="match status" value="1"/>
</dbReference>
<comment type="similarity">
    <text evidence="6">Belongs to the radical SAM superfamily. Anaerobic sulfatase-maturating enzyme family.</text>
</comment>
<dbReference type="InterPro" id="IPR034485">
    <property type="entry name" value="Anaerobic_Cys-type_sulfatase-m"/>
</dbReference>
<dbReference type="InterPro" id="IPR058240">
    <property type="entry name" value="rSAM_sf"/>
</dbReference>
<evidence type="ECO:0000256" key="1">
    <source>
        <dbReference type="ARBA" id="ARBA00001966"/>
    </source>
</evidence>
<name>A0A9D2M2J1_9FIRM</name>
<feature type="domain" description="Radical SAM core" evidence="7">
    <location>
        <begin position="1"/>
        <end position="238"/>
    </location>
</feature>
<dbReference type="Gene3D" id="3.20.20.70">
    <property type="entry name" value="Aldolase class I"/>
    <property type="match status" value="1"/>
</dbReference>
<dbReference type="GO" id="GO:0016491">
    <property type="term" value="F:oxidoreductase activity"/>
    <property type="evidence" value="ECO:0007669"/>
    <property type="project" value="InterPro"/>
</dbReference>
<comment type="cofactor">
    <cofactor evidence="1">
        <name>[4Fe-4S] cluster</name>
        <dbReference type="ChEBI" id="CHEBI:49883"/>
    </cofactor>
</comment>
<sequence length="369" mass="41820">MPPIYFLIKPASGNCNMRCKYCFYHDVAENRAVASYGIMSKQTLEQLVKTAMEQAEGSCGFMFQGGEPTLAGLDFFREAVRLQKEYNKKGLQVFNSIQTNGYCIDREWAQFLAKEKFLVGLSLDGMKEIHDGCRVDAQGKGTFSKVMHAAQLFSAYGVEFNILTVVTAYTARNIGKIYGFFKKNGFVYQQYIPCLDPFGQERGTFDYSLTPERYGDFLIKLFDLWYTDFMRGEYISIRWFDALVHMCKGRAPGSCGMLGVCTPQLVVEADGGVYPCDFYVLDKLRLGTVGVDTPAQWEEKRKTLGFIEQSKKVEPECRACRWAPLCRGGCRRDREQPDGSIGLNYLCPAFQRFFAHAAPRLAEIAKRVP</sequence>
<organism evidence="8 9">
    <name type="scientific">Candidatus Ruthenibacterium avium</name>
    <dbReference type="NCBI Taxonomy" id="2838751"/>
    <lineage>
        <taxon>Bacteria</taxon>
        <taxon>Bacillati</taxon>
        <taxon>Bacillota</taxon>
        <taxon>Clostridia</taxon>
        <taxon>Eubacteriales</taxon>
        <taxon>Oscillospiraceae</taxon>
        <taxon>Ruthenibacterium</taxon>
    </lineage>
</organism>
<accession>A0A9D2M2J1</accession>
<keyword evidence="4" id="KW-0408">Iron</keyword>
<dbReference type="AlphaFoldDB" id="A0A9D2M2J1"/>
<dbReference type="Pfam" id="PF04055">
    <property type="entry name" value="Radical_SAM"/>
    <property type="match status" value="1"/>
</dbReference>
<dbReference type="InterPro" id="IPR007197">
    <property type="entry name" value="rSAM"/>
</dbReference>
<dbReference type="SFLD" id="SFLDS00029">
    <property type="entry name" value="Radical_SAM"/>
    <property type="match status" value="1"/>
</dbReference>
<evidence type="ECO:0000256" key="4">
    <source>
        <dbReference type="ARBA" id="ARBA00023004"/>
    </source>
</evidence>
<keyword evidence="2" id="KW-0949">S-adenosyl-L-methionine</keyword>
<keyword evidence="3" id="KW-0479">Metal-binding</keyword>
<dbReference type="CDD" id="cd01335">
    <property type="entry name" value="Radical_SAM"/>
    <property type="match status" value="1"/>
</dbReference>
<evidence type="ECO:0000313" key="9">
    <source>
        <dbReference type="Proteomes" id="UP000824209"/>
    </source>
</evidence>
<dbReference type="GO" id="GO:0046872">
    <property type="term" value="F:metal ion binding"/>
    <property type="evidence" value="ECO:0007669"/>
    <property type="project" value="UniProtKB-KW"/>
</dbReference>
<dbReference type="GO" id="GO:0051536">
    <property type="term" value="F:iron-sulfur cluster binding"/>
    <property type="evidence" value="ECO:0007669"/>
    <property type="project" value="UniProtKB-KW"/>
</dbReference>
<dbReference type="PANTHER" id="PTHR43273:SF3">
    <property type="entry name" value="ANAEROBIC SULFATASE-MATURATING ENZYME HOMOLOG ASLB-RELATED"/>
    <property type="match status" value="1"/>
</dbReference>
<dbReference type="PANTHER" id="PTHR43273">
    <property type="entry name" value="ANAEROBIC SULFATASE-MATURATING ENZYME HOMOLOG ASLB-RELATED"/>
    <property type="match status" value="1"/>
</dbReference>
<reference evidence="8" key="1">
    <citation type="journal article" date="2021" name="PeerJ">
        <title>Extensive microbial diversity within the chicken gut microbiome revealed by metagenomics and culture.</title>
        <authorList>
            <person name="Gilroy R."/>
            <person name="Ravi A."/>
            <person name="Getino M."/>
            <person name="Pursley I."/>
            <person name="Horton D.L."/>
            <person name="Alikhan N.F."/>
            <person name="Baker D."/>
            <person name="Gharbi K."/>
            <person name="Hall N."/>
            <person name="Watson M."/>
            <person name="Adriaenssens E.M."/>
            <person name="Foster-Nyarko E."/>
            <person name="Jarju S."/>
            <person name="Secka A."/>
            <person name="Antonio M."/>
            <person name="Oren A."/>
            <person name="Chaudhuri R.R."/>
            <person name="La Ragione R."/>
            <person name="Hildebrand F."/>
            <person name="Pallen M.J."/>
        </authorList>
    </citation>
    <scope>NUCLEOTIDE SEQUENCE</scope>
    <source>
        <strain evidence="8">ChiBcec8-14828</strain>
    </source>
</reference>
<dbReference type="InterPro" id="IPR023867">
    <property type="entry name" value="Sulphatase_maturase_rSAM"/>
</dbReference>
<evidence type="ECO:0000259" key="7">
    <source>
        <dbReference type="PROSITE" id="PS51918"/>
    </source>
</evidence>
<dbReference type="PROSITE" id="PS51918">
    <property type="entry name" value="RADICAL_SAM"/>
    <property type="match status" value="1"/>
</dbReference>
<dbReference type="Proteomes" id="UP000824209">
    <property type="component" value="Unassembled WGS sequence"/>
</dbReference>
<protein>
    <submittedName>
        <fullName evidence="8">Anaerobic sulfatase maturase</fullName>
    </submittedName>
</protein>
<reference evidence="8" key="2">
    <citation type="submission" date="2021-04" db="EMBL/GenBank/DDBJ databases">
        <authorList>
            <person name="Gilroy R."/>
        </authorList>
    </citation>
    <scope>NUCLEOTIDE SEQUENCE</scope>
    <source>
        <strain evidence="8">ChiBcec8-14828</strain>
    </source>
</reference>
<keyword evidence="5" id="KW-0411">Iron-sulfur</keyword>
<evidence type="ECO:0000256" key="6">
    <source>
        <dbReference type="ARBA" id="ARBA00023601"/>
    </source>
</evidence>
<comment type="caution">
    <text evidence="8">The sequence shown here is derived from an EMBL/GenBank/DDBJ whole genome shotgun (WGS) entry which is preliminary data.</text>
</comment>
<dbReference type="InterPro" id="IPR013785">
    <property type="entry name" value="Aldolase_TIM"/>
</dbReference>
<evidence type="ECO:0000256" key="3">
    <source>
        <dbReference type="ARBA" id="ARBA00022723"/>
    </source>
</evidence>
<dbReference type="SFLD" id="SFLDG01384">
    <property type="entry name" value="thioether_bond_formation_requi"/>
    <property type="match status" value="1"/>
</dbReference>
<dbReference type="SUPFAM" id="SSF102114">
    <property type="entry name" value="Radical SAM enzymes"/>
    <property type="match status" value="1"/>
</dbReference>
<dbReference type="SFLD" id="SFLDG01072">
    <property type="entry name" value="dehydrogenase_like"/>
    <property type="match status" value="1"/>
</dbReference>
<dbReference type="EMBL" id="DWYA01000054">
    <property type="protein sequence ID" value="HJB39997.1"/>
    <property type="molecule type" value="Genomic_DNA"/>
</dbReference>
<dbReference type="InterPro" id="IPR023885">
    <property type="entry name" value="4Fe4S-binding_SPASM_dom"/>
</dbReference>
<dbReference type="NCBIfam" id="TIGR04085">
    <property type="entry name" value="rSAM_more_4Fe4S"/>
    <property type="match status" value="1"/>
</dbReference>
<dbReference type="SFLD" id="SFLDG01386">
    <property type="entry name" value="main_SPASM_domain-containing"/>
    <property type="match status" value="1"/>
</dbReference>
<evidence type="ECO:0000256" key="2">
    <source>
        <dbReference type="ARBA" id="ARBA00022691"/>
    </source>
</evidence>
<dbReference type="NCBIfam" id="TIGR03942">
    <property type="entry name" value="sulfatase_rSAM"/>
    <property type="match status" value="1"/>
</dbReference>
<dbReference type="SFLD" id="SFLDG01067">
    <property type="entry name" value="SPASM/twitch_domain_containing"/>
    <property type="match status" value="1"/>
</dbReference>
<gene>
    <name evidence="8" type="ORF">H9943_06325</name>
</gene>